<dbReference type="InterPro" id="IPR000700">
    <property type="entry name" value="PAS-assoc_C"/>
</dbReference>
<sequence>MGLAWLLGALLIAISISSLRQSEALQEQLDREHALKTAQAAVATVLVSGGGVAELQGTVTQLLGDDGLGFKSVSVRALGGIELARAGAYDELALPLLSSPVNGRFRESLYEMAGDRVEVPVMSEGRTLATLDLVLVEPTRRVVHDEAVARLRWFGLIGLGLSAPLLLLLFLLLRRGAIMEPRWAHRLRTAVRDSPPASDDTVQQLPGEIDSLSQLAYAMISVTRDARVRDMNPLAAQMTGWGQADAVGRLIYSVFHPLGPDDEPLVTPVERALRDKAPAPPEECRLRARDGVVRHIETMATLTRDEGGGVDGAVLMFRDIGARQKALEDIRRQSRLTHGIIDHLVEGVLTADAAGVIRFANLRAMRMFGYTRDELAGATMTKLMPVPFLNTPGIKLGDYQSSAQRSKLPRVVGWRKDATTFPVELLVEPMVLPGEGSREDGHVIIVRDITDRLKSDNLSLRLGRLLDSAAEEVYVFDAQSLYLLDVNKSARRNLGFRIEQLSRMTPLQLAPDMDPEAFYGHLSRLRGLQDEHVVYRTAHQRIDGSSYPVEVRLSYSRDEEPPVYMALVSDITERQAAEERLQHLAHNDVLTGLPNRSVLHDRLEQAVLLTQRSRRLLGVMFIDLDRFKAINDNYGHEAGDHVLQMVADRLRSSVRSSDTVARLAGDEFVVLMPGLNDVGNAEVLAQKMVEAFRRPMSVDGYTLVITVSIGMTVYPADDADAETLLRHADQAMFEAKKAGRAGYKMFAADTSAETARRIVLERDLNHAATLDQLRLRYQPIYAAARDELVAMRLSTIWQHGEYGEIGEAETLQLAAHIGEIERQLLWQLQRHGQFYSACRGNRPVEVPVIIDMLDWQLHDAGLCSHMLDVMQRYAVPPMSLIVGCSEVALADNAVMPQPGFSLLRGAGVRFCVNEVGNGANALNTLGNLPADFVSLAPACIAGLPANENASATAKAVMAMAKRHNKRVIASGLTHPAQRDMLAALGGAWVAGPVLGEPIAVDDTEQFLAQFSVVGGSRQSSK</sequence>
<dbReference type="InterPro" id="IPR000160">
    <property type="entry name" value="GGDEF_dom"/>
</dbReference>
<dbReference type="Proteomes" id="UP001254608">
    <property type="component" value="Unassembled WGS sequence"/>
</dbReference>
<dbReference type="SMART" id="SM00267">
    <property type="entry name" value="GGDEF"/>
    <property type="match status" value="1"/>
</dbReference>
<dbReference type="EC" id="2.7.7.65" evidence="6"/>
<feature type="domain" description="PAC" evidence="3">
    <location>
        <begin position="531"/>
        <end position="583"/>
    </location>
</feature>
<feature type="domain" description="GGDEF" evidence="5">
    <location>
        <begin position="615"/>
        <end position="748"/>
    </location>
</feature>
<evidence type="ECO:0000259" key="3">
    <source>
        <dbReference type="PROSITE" id="PS50113"/>
    </source>
</evidence>
<organism evidence="6 7">
    <name type="scientific">Banduia mediterranea</name>
    <dbReference type="NCBI Taxonomy" id="3075609"/>
    <lineage>
        <taxon>Bacteria</taxon>
        <taxon>Pseudomonadati</taxon>
        <taxon>Pseudomonadota</taxon>
        <taxon>Gammaproteobacteria</taxon>
        <taxon>Nevskiales</taxon>
        <taxon>Algiphilaceae</taxon>
        <taxon>Banduia</taxon>
    </lineage>
</organism>
<dbReference type="InterPro" id="IPR000014">
    <property type="entry name" value="PAS"/>
</dbReference>
<dbReference type="PROSITE" id="PS50883">
    <property type="entry name" value="EAL"/>
    <property type="match status" value="1"/>
</dbReference>
<name>A0ABU2WGK6_9GAMM</name>
<comment type="caution">
    <text evidence="6">The sequence shown here is derived from an EMBL/GenBank/DDBJ whole genome shotgun (WGS) entry which is preliminary data.</text>
</comment>
<dbReference type="InterPro" id="IPR013656">
    <property type="entry name" value="PAS_4"/>
</dbReference>
<keyword evidence="6" id="KW-0808">Transferase</keyword>
<evidence type="ECO:0000259" key="2">
    <source>
        <dbReference type="PROSITE" id="PS50112"/>
    </source>
</evidence>
<evidence type="ECO:0000313" key="6">
    <source>
        <dbReference type="EMBL" id="MDT0496769.1"/>
    </source>
</evidence>
<reference evidence="6 7" key="1">
    <citation type="submission" date="2023-09" db="EMBL/GenBank/DDBJ databases">
        <authorList>
            <person name="Rey-Velasco X."/>
        </authorList>
    </citation>
    <scope>NUCLEOTIDE SEQUENCE [LARGE SCALE GENOMIC DNA]</scope>
    <source>
        <strain evidence="6 7">W345</strain>
    </source>
</reference>
<dbReference type="InterPro" id="IPR035965">
    <property type="entry name" value="PAS-like_dom_sf"/>
</dbReference>
<feature type="domain" description="EAL" evidence="4">
    <location>
        <begin position="757"/>
        <end position="1011"/>
    </location>
</feature>
<dbReference type="Pfam" id="PF00563">
    <property type="entry name" value="EAL"/>
    <property type="match status" value="1"/>
</dbReference>
<dbReference type="CDD" id="cd00130">
    <property type="entry name" value="PAS"/>
    <property type="match status" value="2"/>
</dbReference>
<proteinExistence type="predicted"/>
<keyword evidence="1" id="KW-0472">Membrane</keyword>
<dbReference type="CDD" id="cd01949">
    <property type="entry name" value="GGDEF"/>
    <property type="match status" value="1"/>
</dbReference>
<dbReference type="SMART" id="SM00091">
    <property type="entry name" value="PAS"/>
    <property type="match status" value="3"/>
</dbReference>
<dbReference type="InterPro" id="IPR029787">
    <property type="entry name" value="Nucleotide_cyclase"/>
</dbReference>
<dbReference type="Pfam" id="PF08448">
    <property type="entry name" value="PAS_4"/>
    <property type="match status" value="1"/>
</dbReference>
<dbReference type="InterPro" id="IPR035919">
    <property type="entry name" value="EAL_sf"/>
</dbReference>
<dbReference type="NCBIfam" id="TIGR00229">
    <property type="entry name" value="sensory_box"/>
    <property type="match status" value="3"/>
</dbReference>
<dbReference type="Pfam" id="PF13426">
    <property type="entry name" value="PAS_9"/>
    <property type="match status" value="2"/>
</dbReference>
<dbReference type="PROSITE" id="PS50113">
    <property type="entry name" value="PAC"/>
    <property type="match status" value="2"/>
</dbReference>
<dbReference type="PROSITE" id="PS50887">
    <property type="entry name" value="GGDEF"/>
    <property type="match status" value="1"/>
</dbReference>
<dbReference type="SUPFAM" id="SSF55073">
    <property type="entry name" value="Nucleotide cyclase"/>
    <property type="match status" value="1"/>
</dbReference>
<evidence type="ECO:0000259" key="4">
    <source>
        <dbReference type="PROSITE" id="PS50883"/>
    </source>
</evidence>
<dbReference type="InterPro" id="IPR001633">
    <property type="entry name" value="EAL_dom"/>
</dbReference>
<dbReference type="PANTHER" id="PTHR44757:SF2">
    <property type="entry name" value="BIOFILM ARCHITECTURE MAINTENANCE PROTEIN MBAA"/>
    <property type="match status" value="1"/>
</dbReference>
<evidence type="ECO:0000259" key="5">
    <source>
        <dbReference type="PROSITE" id="PS50887"/>
    </source>
</evidence>
<dbReference type="InterPro" id="IPR052155">
    <property type="entry name" value="Biofilm_reg_signaling"/>
</dbReference>
<dbReference type="SUPFAM" id="SSF141868">
    <property type="entry name" value="EAL domain-like"/>
    <property type="match status" value="1"/>
</dbReference>
<feature type="transmembrane region" description="Helical" evidence="1">
    <location>
        <begin position="153"/>
        <end position="173"/>
    </location>
</feature>
<dbReference type="EMBL" id="JAVRIC010000005">
    <property type="protein sequence ID" value="MDT0496769.1"/>
    <property type="molecule type" value="Genomic_DNA"/>
</dbReference>
<protein>
    <submittedName>
        <fullName evidence="6">Diguanylate cyclase</fullName>
        <ecNumber evidence="6">2.7.7.65</ecNumber>
    </submittedName>
</protein>
<dbReference type="SMART" id="SM00086">
    <property type="entry name" value="PAC"/>
    <property type="match status" value="3"/>
</dbReference>
<feature type="domain" description="PAC" evidence="3">
    <location>
        <begin position="280"/>
        <end position="332"/>
    </location>
</feature>
<dbReference type="Gene3D" id="3.30.70.270">
    <property type="match status" value="1"/>
</dbReference>
<keyword evidence="1" id="KW-0812">Transmembrane</keyword>
<dbReference type="SMART" id="SM00052">
    <property type="entry name" value="EAL"/>
    <property type="match status" value="1"/>
</dbReference>
<dbReference type="PANTHER" id="PTHR44757">
    <property type="entry name" value="DIGUANYLATE CYCLASE DGCP"/>
    <property type="match status" value="1"/>
</dbReference>
<dbReference type="SUPFAM" id="SSF55785">
    <property type="entry name" value="PYP-like sensor domain (PAS domain)"/>
    <property type="match status" value="3"/>
</dbReference>
<dbReference type="PROSITE" id="PS50112">
    <property type="entry name" value="PAS"/>
    <property type="match status" value="2"/>
</dbReference>
<accession>A0ABU2WGK6</accession>
<keyword evidence="6" id="KW-0548">Nucleotidyltransferase</keyword>
<evidence type="ECO:0000256" key="1">
    <source>
        <dbReference type="SAM" id="Phobius"/>
    </source>
</evidence>
<gene>
    <name evidence="6" type="ORF">RM530_05250</name>
</gene>
<feature type="domain" description="PAS" evidence="2">
    <location>
        <begin position="333"/>
        <end position="377"/>
    </location>
</feature>
<feature type="domain" description="PAS" evidence="2">
    <location>
        <begin position="212"/>
        <end position="257"/>
    </location>
</feature>
<dbReference type="Gene3D" id="3.30.450.20">
    <property type="entry name" value="PAS domain"/>
    <property type="match status" value="3"/>
</dbReference>
<keyword evidence="7" id="KW-1185">Reference proteome</keyword>
<dbReference type="NCBIfam" id="TIGR00254">
    <property type="entry name" value="GGDEF"/>
    <property type="match status" value="1"/>
</dbReference>
<dbReference type="GO" id="GO:0052621">
    <property type="term" value="F:diguanylate cyclase activity"/>
    <property type="evidence" value="ECO:0007669"/>
    <property type="project" value="UniProtKB-EC"/>
</dbReference>
<dbReference type="Gene3D" id="3.20.20.450">
    <property type="entry name" value="EAL domain"/>
    <property type="match status" value="1"/>
</dbReference>
<dbReference type="InterPro" id="IPR001610">
    <property type="entry name" value="PAC"/>
</dbReference>
<keyword evidence="1" id="KW-1133">Transmembrane helix</keyword>
<dbReference type="InterPro" id="IPR043128">
    <property type="entry name" value="Rev_trsase/Diguanyl_cyclase"/>
</dbReference>
<dbReference type="Pfam" id="PF00990">
    <property type="entry name" value="GGDEF"/>
    <property type="match status" value="1"/>
</dbReference>
<evidence type="ECO:0000313" key="7">
    <source>
        <dbReference type="Proteomes" id="UP001254608"/>
    </source>
</evidence>
<dbReference type="RefSeq" id="WP_311364162.1">
    <property type="nucleotide sequence ID" value="NZ_JAVRIC010000005.1"/>
</dbReference>